<protein>
    <submittedName>
        <fullName evidence="2">Uncharacterized protein</fullName>
    </submittedName>
</protein>
<sequence>MKQSGAAHSVAWKHHEREIQLSSSFANHVDPILEGKQYPDLWQSPNNSSFGSKVNPIRECTTLEDSTDPVGRIAVIRRTQGLVCEAISPNWNAPFLLEIVDSALIHKQGSLNSVKLSKRARLVLPMGMLDTGYPIQENAFSRSIVDQQVAPSFSREPTQASISGPRYSPTQMKGQSSSSSQLFRIQSKELTLSSFILKGKANSSSFYAT</sequence>
<name>A0A075A9N6_OPIVI</name>
<dbReference type="GeneID" id="20322248"/>
<dbReference type="KEGG" id="ovi:T265_08069"/>
<proteinExistence type="predicted"/>
<organism evidence="2 3">
    <name type="scientific">Opisthorchis viverrini</name>
    <name type="common">Southeast Asian liver fluke</name>
    <dbReference type="NCBI Taxonomy" id="6198"/>
    <lineage>
        <taxon>Eukaryota</taxon>
        <taxon>Metazoa</taxon>
        <taxon>Spiralia</taxon>
        <taxon>Lophotrochozoa</taxon>
        <taxon>Platyhelminthes</taxon>
        <taxon>Trematoda</taxon>
        <taxon>Digenea</taxon>
        <taxon>Opisthorchiida</taxon>
        <taxon>Opisthorchiata</taxon>
        <taxon>Opisthorchiidae</taxon>
        <taxon>Opisthorchis</taxon>
    </lineage>
</organism>
<evidence type="ECO:0000313" key="2">
    <source>
        <dbReference type="EMBL" id="KER24224.1"/>
    </source>
</evidence>
<gene>
    <name evidence="2" type="ORF">T265_08069</name>
</gene>
<reference evidence="2 3" key="1">
    <citation type="submission" date="2013-11" db="EMBL/GenBank/DDBJ databases">
        <title>Opisthorchis viverrini - life in the bile duct.</title>
        <authorList>
            <person name="Young N.D."/>
            <person name="Nagarajan N."/>
            <person name="Lin S.J."/>
            <person name="Korhonen P.K."/>
            <person name="Jex A.R."/>
            <person name="Hall R.S."/>
            <person name="Safavi-Hemami H."/>
            <person name="Kaewkong W."/>
            <person name="Bertrand D."/>
            <person name="Gao S."/>
            <person name="Seet Q."/>
            <person name="Wongkham S."/>
            <person name="Teh B.T."/>
            <person name="Wongkham C."/>
            <person name="Intapan P.M."/>
            <person name="Maleewong W."/>
            <person name="Yang X."/>
            <person name="Hu M."/>
            <person name="Wang Z."/>
            <person name="Hofmann A."/>
            <person name="Sternberg P.W."/>
            <person name="Tan P."/>
            <person name="Wang J."/>
            <person name="Gasser R.B."/>
        </authorList>
    </citation>
    <scope>NUCLEOTIDE SEQUENCE [LARGE SCALE GENOMIC DNA]</scope>
</reference>
<keyword evidence="3" id="KW-1185">Reference proteome</keyword>
<feature type="compositionally biased region" description="Polar residues" evidence="1">
    <location>
        <begin position="152"/>
        <end position="162"/>
    </location>
</feature>
<evidence type="ECO:0000313" key="3">
    <source>
        <dbReference type="Proteomes" id="UP000054324"/>
    </source>
</evidence>
<accession>A0A075A9N6</accession>
<feature type="region of interest" description="Disordered" evidence="1">
    <location>
        <begin position="152"/>
        <end position="175"/>
    </location>
</feature>
<dbReference type="AlphaFoldDB" id="A0A075A9N6"/>
<dbReference type="Proteomes" id="UP000054324">
    <property type="component" value="Unassembled WGS sequence"/>
</dbReference>
<dbReference type="RefSeq" id="XP_009172028.1">
    <property type="nucleotide sequence ID" value="XM_009173764.1"/>
</dbReference>
<dbReference type="EMBL" id="KL596818">
    <property type="protein sequence ID" value="KER24224.1"/>
    <property type="molecule type" value="Genomic_DNA"/>
</dbReference>
<dbReference type="CTD" id="20322248"/>
<evidence type="ECO:0000256" key="1">
    <source>
        <dbReference type="SAM" id="MobiDB-lite"/>
    </source>
</evidence>